<reference evidence="1" key="1">
    <citation type="submission" date="2020-05" db="EMBL/GenBank/DDBJ databases">
        <authorList>
            <person name="Chiriac C."/>
            <person name="Salcher M."/>
            <person name="Ghai R."/>
            <person name="Kavagutti S V."/>
        </authorList>
    </citation>
    <scope>NUCLEOTIDE SEQUENCE</scope>
</reference>
<dbReference type="AlphaFoldDB" id="A0A6J6WE84"/>
<dbReference type="EMBL" id="CAFAAB010000050">
    <property type="protein sequence ID" value="CAB4781574.1"/>
    <property type="molecule type" value="Genomic_DNA"/>
</dbReference>
<gene>
    <name evidence="1" type="ORF">UFOPK2958_00575</name>
</gene>
<sequence length="130" mass="12812">MGKSRALLIGLVVAGSLGFGVGAMTTSGAASTTSAAVFYGCSNQTTGAVTNISTKVKSCGKGTNAVSWNAAGQTGASGISGLTGYYLSNTKGTSCIFVSTWVGADGARQLGVSNSLGGSATYVYACPFNR</sequence>
<protein>
    <submittedName>
        <fullName evidence="1">Unannotated protein</fullName>
    </submittedName>
</protein>
<name>A0A6J6WE84_9ZZZZ</name>
<evidence type="ECO:0000313" key="1">
    <source>
        <dbReference type="EMBL" id="CAB4781574.1"/>
    </source>
</evidence>
<organism evidence="1">
    <name type="scientific">freshwater metagenome</name>
    <dbReference type="NCBI Taxonomy" id="449393"/>
    <lineage>
        <taxon>unclassified sequences</taxon>
        <taxon>metagenomes</taxon>
        <taxon>ecological metagenomes</taxon>
    </lineage>
</organism>
<proteinExistence type="predicted"/>
<accession>A0A6J6WE84</accession>